<keyword evidence="3" id="KW-1185">Reference proteome</keyword>
<dbReference type="Proteomes" id="UP000317648">
    <property type="component" value="Chromosome"/>
</dbReference>
<reference evidence="2 3" key="1">
    <citation type="submission" date="2019-02" db="EMBL/GenBank/DDBJ databases">
        <title>Deep-cultivation of Planctomycetes and their phenomic and genomic characterization uncovers novel biology.</title>
        <authorList>
            <person name="Wiegand S."/>
            <person name="Jogler M."/>
            <person name="Boedeker C."/>
            <person name="Pinto D."/>
            <person name="Vollmers J."/>
            <person name="Rivas-Marin E."/>
            <person name="Kohn T."/>
            <person name="Peeters S.H."/>
            <person name="Heuer A."/>
            <person name="Rast P."/>
            <person name="Oberbeckmann S."/>
            <person name="Bunk B."/>
            <person name="Jeske O."/>
            <person name="Meyerdierks A."/>
            <person name="Storesund J.E."/>
            <person name="Kallscheuer N."/>
            <person name="Luecker S."/>
            <person name="Lage O.M."/>
            <person name="Pohl T."/>
            <person name="Merkel B.J."/>
            <person name="Hornburger P."/>
            <person name="Mueller R.-W."/>
            <person name="Bruemmer F."/>
            <person name="Labrenz M."/>
            <person name="Spormann A.M."/>
            <person name="Op den Camp H."/>
            <person name="Overmann J."/>
            <person name="Amann R."/>
            <person name="Jetten M.S.M."/>
            <person name="Mascher T."/>
            <person name="Medema M.H."/>
            <person name="Devos D.P."/>
            <person name="Kaster A.-K."/>
            <person name="Ovreas L."/>
            <person name="Rohde M."/>
            <person name="Galperin M.Y."/>
            <person name="Jogler C."/>
        </authorList>
    </citation>
    <scope>NUCLEOTIDE SEQUENCE [LARGE SCALE GENOMIC DNA]</scope>
    <source>
        <strain evidence="2 3">Pla85_3_4</strain>
    </source>
</reference>
<accession>A0A518DRD7</accession>
<gene>
    <name evidence="2" type="ORF">Pla8534_21980</name>
</gene>
<organism evidence="2 3">
    <name type="scientific">Lignipirellula cremea</name>
    <dbReference type="NCBI Taxonomy" id="2528010"/>
    <lineage>
        <taxon>Bacteria</taxon>
        <taxon>Pseudomonadati</taxon>
        <taxon>Planctomycetota</taxon>
        <taxon>Planctomycetia</taxon>
        <taxon>Pirellulales</taxon>
        <taxon>Pirellulaceae</taxon>
        <taxon>Lignipirellula</taxon>
    </lineage>
</organism>
<dbReference type="EMBL" id="CP036433">
    <property type="protein sequence ID" value="QDU94408.1"/>
    <property type="molecule type" value="Genomic_DNA"/>
</dbReference>
<dbReference type="KEGG" id="lcre:Pla8534_21980"/>
<dbReference type="AlphaFoldDB" id="A0A518DRD7"/>
<sequence length="181" mass="19683">MQMLQEHLSTGMLMLGMGIAAFVLLRRRFLTRRKHRGKRSKETAPQASLRPGEIASAPPEFLRLQVELHETARDLKAEIDTKMRALSALSILAEERTAALERAIAEADRRNLTGAGTMQNIPPGGTRVPPATALSPVCDHDLRAALRLLNQGQSTAAIAGELGYPLGDMELALSLCQRPSP</sequence>
<evidence type="ECO:0008006" key="4">
    <source>
        <dbReference type="Google" id="ProtNLM"/>
    </source>
</evidence>
<keyword evidence="1" id="KW-0472">Membrane</keyword>
<feature type="transmembrane region" description="Helical" evidence="1">
    <location>
        <begin position="12"/>
        <end position="29"/>
    </location>
</feature>
<evidence type="ECO:0000313" key="2">
    <source>
        <dbReference type="EMBL" id="QDU94408.1"/>
    </source>
</evidence>
<keyword evidence="1" id="KW-1133">Transmembrane helix</keyword>
<keyword evidence="1" id="KW-0812">Transmembrane</keyword>
<protein>
    <recommendedName>
        <fullName evidence="4">DUF2802 domain-containing protein</fullName>
    </recommendedName>
</protein>
<evidence type="ECO:0000313" key="3">
    <source>
        <dbReference type="Proteomes" id="UP000317648"/>
    </source>
</evidence>
<proteinExistence type="predicted"/>
<evidence type="ECO:0000256" key="1">
    <source>
        <dbReference type="SAM" id="Phobius"/>
    </source>
</evidence>
<name>A0A518DRD7_9BACT</name>
<dbReference type="RefSeq" id="WP_145052784.1">
    <property type="nucleotide sequence ID" value="NZ_CP036433.1"/>
</dbReference>